<evidence type="ECO:0000313" key="3">
    <source>
        <dbReference type="Proteomes" id="UP000506160"/>
    </source>
</evidence>
<feature type="domain" description="M23ase beta-sheet core" evidence="1">
    <location>
        <begin position="102"/>
        <end position="187"/>
    </location>
</feature>
<dbReference type="PANTHER" id="PTHR21666">
    <property type="entry name" value="PEPTIDASE-RELATED"/>
    <property type="match status" value="1"/>
</dbReference>
<dbReference type="Gene3D" id="2.70.70.10">
    <property type="entry name" value="Glucose Permease (Domain IIA)"/>
    <property type="match status" value="1"/>
</dbReference>
<dbReference type="GO" id="GO:0004222">
    <property type="term" value="F:metalloendopeptidase activity"/>
    <property type="evidence" value="ECO:0007669"/>
    <property type="project" value="TreeGrafter"/>
</dbReference>
<dbReference type="EMBL" id="AWGA01000084">
    <property type="protein sequence ID" value="TEA26453.1"/>
    <property type="molecule type" value="Genomic_DNA"/>
</dbReference>
<dbReference type="RefSeq" id="WP_133459321.1">
    <property type="nucleotide sequence ID" value="NZ_AWGA01000084.1"/>
</dbReference>
<organism evidence="2 3">
    <name type="scientific">Candidatus Schmidhempelia bombi str. Bimp</name>
    <dbReference type="NCBI Taxonomy" id="1387197"/>
    <lineage>
        <taxon>Bacteria</taxon>
        <taxon>Pseudomonadati</taxon>
        <taxon>Pseudomonadota</taxon>
        <taxon>Gammaproteobacteria</taxon>
        <taxon>Orbales</taxon>
        <taxon>Orbaceae</taxon>
        <taxon>Candidatus Schmidhempelia</taxon>
    </lineage>
</organism>
<name>A0AB94IAM2_9GAMM</name>
<dbReference type="AlphaFoldDB" id="A0AB94IAM2"/>
<comment type="caution">
    <text evidence="2">The sequence shown here is derived from an EMBL/GenBank/DDBJ whole genome shotgun (WGS) entry which is preliminary data.</text>
</comment>
<evidence type="ECO:0000259" key="1">
    <source>
        <dbReference type="Pfam" id="PF01551"/>
    </source>
</evidence>
<dbReference type="CDD" id="cd12797">
    <property type="entry name" value="M23_peptidase"/>
    <property type="match status" value="1"/>
</dbReference>
<dbReference type="InterPro" id="IPR050570">
    <property type="entry name" value="Cell_wall_metabolism_enzyme"/>
</dbReference>
<dbReference type="Proteomes" id="UP000506160">
    <property type="component" value="Unassembled WGS sequence"/>
</dbReference>
<dbReference type="InterPro" id="IPR011055">
    <property type="entry name" value="Dup_hybrid_motif"/>
</dbReference>
<evidence type="ECO:0000313" key="2">
    <source>
        <dbReference type="EMBL" id="TEA26453.1"/>
    </source>
</evidence>
<accession>A0AB94IAM2</accession>
<dbReference type="PANTHER" id="PTHR21666:SF270">
    <property type="entry name" value="MUREIN HYDROLASE ACTIVATOR ENVC"/>
    <property type="match status" value="1"/>
</dbReference>
<dbReference type="InterPro" id="IPR016047">
    <property type="entry name" value="M23ase_b-sheet_dom"/>
</dbReference>
<reference evidence="2 3" key="1">
    <citation type="journal article" date="2014" name="Appl. Environ. Microbiol.">
        <title>Genomic features of a bumble bee symbiont reflect its host environment.</title>
        <authorList>
            <person name="Martinson V.G."/>
            <person name="Magoc T."/>
            <person name="Koch H."/>
            <person name="Salzberg S.L."/>
            <person name="Moran N.A."/>
        </authorList>
    </citation>
    <scope>NUCLEOTIDE SEQUENCE [LARGE SCALE GENOMIC DNA]</scope>
    <source>
        <strain evidence="2 3">Bimp</strain>
    </source>
</reference>
<sequence length="245" mass="27761">MDGKAWFIHPVAVVNYFPVKPRLWHEPLENPQRTFYNSGVAERPHNGAFGLVRTQAGGKRKAHAGLDLFARIGTPCFACLDGEIVKACGEGTYGEVIVLKVKGDDLRASRNGSVLEFVKEKEIEQAIDFDINSDYFYIRYCHLHKDLKVPEIQVGTKVKAGDHIGYTSNTGNAKKYANTHLHLEIAMKIHNNRSPKKKQTETEEDYEKRRLGYKINPALFVNLNPIDKKDQEKAVIKGDKFYNSN</sequence>
<keyword evidence="3" id="KW-1185">Reference proteome</keyword>
<proteinExistence type="predicted"/>
<protein>
    <submittedName>
        <fullName evidence="2">M23 family metallopeptidase</fullName>
    </submittedName>
</protein>
<dbReference type="SUPFAM" id="SSF51261">
    <property type="entry name" value="Duplicated hybrid motif"/>
    <property type="match status" value="1"/>
</dbReference>
<gene>
    <name evidence="2" type="ORF">O970_08735</name>
</gene>
<dbReference type="Pfam" id="PF01551">
    <property type="entry name" value="Peptidase_M23"/>
    <property type="match status" value="1"/>
</dbReference>